<reference evidence="8 9" key="1">
    <citation type="submission" date="2015-06" db="EMBL/GenBank/DDBJ databases">
        <title>New insights into the roles of widespread benthic archaea in carbon and nitrogen cycling.</title>
        <authorList>
            <person name="Lazar C.S."/>
            <person name="Baker B.J."/>
            <person name="Seitz K.W."/>
            <person name="Hyde A.S."/>
            <person name="Dick G.J."/>
            <person name="Hinrichs K.-U."/>
            <person name="Teske A.P."/>
        </authorList>
    </citation>
    <scope>NUCLEOTIDE SEQUENCE [LARGE SCALE GENOMIC DNA]</scope>
    <source>
        <strain evidence="8">DG-45</strain>
    </source>
</reference>
<dbReference type="Proteomes" id="UP000037210">
    <property type="component" value="Unassembled WGS sequence"/>
</dbReference>
<gene>
    <name evidence="8" type="ORF">AC482_03025</name>
</gene>
<dbReference type="PROSITE" id="PS50162">
    <property type="entry name" value="RECA_2"/>
    <property type="match status" value="1"/>
</dbReference>
<dbReference type="InterPro" id="IPR027417">
    <property type="entry name" value="P-loop_NTPase"/>
</dbReference>
<dbReference type="PANTHER" id="PTHR22942">
    <property type="entry name" value="RECA/RAD51/RADA DNA STRAND-PAIRING FAMILY MEMBER"/>
    <property type="match status" value="1"/>
</dbReference>
<dbReference type="PIRSF" id="PIRSF003336">
    <property type="entry name" value="RadB"/>
    <property type="match status" value="1"/>
</dbReference>
<dbReference type="SUPFAM" id="SSF52540">
    <property type="entry name" value="P-loop containing nucleoside triphosphate hydrolases"/>
    <property type="match status" value="1"/>
</dbReference>
<comment type="similarity">
    <text evidence="1">Belongs to the eukaryotic RecA-like protein family. RadB subfamily.</text>
</comment>
<accession>A0A0M0BRB8</accession>
<dbReference type="GO" id="GO:0005524">
    <property type="term" value="F:ATP binding"/>
    <property type="evidence" value="ECO:0007669"/>
    <property type="project" value="UniProtKB-KW"/>
</dbReference>
<keyword evidence="4" id="KW-0067">ATP-binding</keyword>
<evidence type="ECO:0000313" key="9">
    <source>
        <dbReference type="Proteomes" id="UP000037210"/>
    </source>
</evidence>
<dbReference type="AlphaFoldDB" id="A0A0M0BRB8"/>
<evidence type="ECO:0000259" key="7">
    <source>
        <dbReference type="PROSITE" id="PS50162"/>
    </source>
</evidence>
<dbReference type="EMBL" id="LFWZ01000021">
    <property type="protein sequence ID" value="KON30791.1"/>
    <property type="molecule type" value="Genomic_DNA"/>
</dbReference>
<dbReference type="InterPro" id="IPR011939">
    <property type="entry name" value="DNA_repair_and_recomb_RadB"/>
</dbReference>
<evidence type="ECO:0000313" key="8">
    <source>
        <dbReference type="EMBL" id="KON30791.1"/>
    </source>
</evidence>
<feature type="domain" description="RecA family profile 1" evidence="7">
    <location>
        <begin position="6"/>
        <end position="169"/>
    </location>
</feature>
<keyword evidence="5" id="KW-0238">DNA-binding</keyword>
<dbReference type="PRINTS" id="PR01874">
    <property type="entry name" value="DNAREPAIRADA"/>
</dbReference>
<comment type="caution">
    <text evidence="8">The sequence shown here is derived from an EMBL/GenBank/DDBJ whole genome shotgun (WGS) entry which is preliminary data.</text>
</comment>
<evidence type="ECO:0000256" key="4">
    <source>
        <dbReference type="ARBA" id="ARBA00022840"/>
    </source>
</evidence>
<sequence>MELDLGTGRLSTGCDALDGILGGGFRFGGVSLIYGEASTGKTTIALSCVINHLRAEPGSRAFYIDADDGLSTPRLTQIAGIDGGPLLERLLIWRPRCFTEQTEIVEGLPAFRASGAWLVVVDSITGLYRLEAGDAERTFTVNKELNWQLGLLSETAKTGDAAVLLAGQVHSVIDSAAPQVEPVAQRLLRYWSDTVLRLETTHRAGVRQAALEKPGEGRGTCRFGITDRGLTDVNGRW</sequence>
<dbReference type="Gene3D" id="3.40.50.300">
    <property type="entry name" value="P-loop containing nucleotide triphosphate hydrolases"/>
    <property type="match status" value="1"/>
</dbReference>
<dbReference type="InterPro" id="IPR013632">
    <property type="entry name" value="Rad51_C"/>
</dbReference>
<dbReference type="GO" id="GO:0003684">
    <property type="term" value="F:damaged DNA binding"/>
    <property type="evidence" value="ECO:0007669"/>
    <property type="project" value="InterPro"/>
</dbReference>
<evidence type="ECO:0000256" key="1">
    <source>
        <dbReference type="ARBA" id="ARBA00006876"/>
    </source>
</evidence>
<dbReference type="GO" id="GO:0006281">
    <property type="term" value="P:DNA repair"/>
    <property type="evidence" value="ECO:0007669"/>
    <property type="project" value="InterPro"/>
</dbReference>
<dbReference type="GO" id="GO:0006310">
    <property type="term" value="P:DNA recombination"/>
    <property type="evidence" value="ECO:0007669"/>
    <property type="project" value="InterPro"/>
</dbReference>
<proteinExistence type="inferred from homology"/>
<evidence type="ECO:0000256" key="5">
    <source>
        <dbReference type="ARBA" id="ARBA00023125"/>
    </source>
</evidence>
<dbReference type="InterPro" id="IPR020588">
    <property type="entry name" value="RecA_ATP-bd"/>
</dbReference>
<dbReference type="Pfam" id="PF08423">
    <property type="entry name" value="Rad51"/>
    <property type="match status" value="1"/>
</dbReference>
<name>A0A0M0BRB8_9ARCH</name>
<protein>
    <recommendedName>
        <fullName evidence="2">DNA repair and recombination protein RadB</fullName>
    </recommendedName>
</protein>
<evidence type="ECO:0000256" key="2">
    <source>
        <dbReference type="ARBA" id="ARBA00018143"/>
    </source>
</evidence>
<evidence type="ECO:0000256" key="6">
    <source>
        <dbReference type="ARBA" id="ARBA00024641"/>
    </source>
</evidence>
<comment type="function">
    <text evidence="6">Involved in DNA repair and in homologous recombination. May regulate the cleavage reactions of the branch-structured DNA. Has a very weak ATPase activity that is not stimulated by DNA. Binds DNA but does not promote DNA strands exchange.</text>
</comment>
<evidence type="ECO:0000256" key="3">
    <source>
        <dbReference type="ARBA" id="ARBA00022741"/>
    </source>
</evidence>
<organism evidence="8 9">
    <name type="scientific">miscellaneous Crenarchaeota group-15 archaeon DG-45</name>
    <dbReference type="NCBI Taxonomy" id="1685127"/>
    <lineage>
        <taxon>Archaea</taxon>
        <taxon>Candidatus Bathyarchaeota</taxon>
        <taxon>MCG-15</taxon>
    </lineage>
</organism>
<dbReference type="PANTHER" id="PTHR22942:SF47">
    <property type="entry name" value="DNA REPAIR AND RECOMBINATION PROTEIN RADB"/>
    <property type="match status" value="1"/>
</dbReference>
<dbReference type="GO" id="GO:0140664">
    <property type="term" value="F:ATP-dependent DNA damage sensor activity"/>
    <property type="evidence" value="ECO:0007669"/>
    <property type="project" value="InterPro"/>
</dbReference>
<keyword evidence="3" id="KW-0547">Nucleotide-binding</keyword>